<feature type="transmembrane region" description="Helical" evidence="1">
    <location>
        <begin position="47"/>
        <end position="73"/>
    </location>
</feature>
<comment type="caution">
    <text evidence="2">The sequence shown here is derived from an EMBL/GenBank/DDBJ whole genome shotgun (WGS) entry which is preliminary data.</text>
</comment>
<organism evidence="2 3">
    <name type="scientific">Methanobacterium spitsbergense</name>
    <dbReference type="NCBI Taxonomy" id="2874285"/>
    <lineage>
        <taxon>Archaea</taxon>
        <taxon>Methanobacteriati</taxon>
        <taxon>Methanobacteriota</taxon>
        <taxon>Methanomada group</taxon>
        <taxon>Methanobacteria</taxon>
        <taxon>Methanobacteriales</taxon>
        <taxon>Methanobacteriaceae</taxon>
        <taxon>Methanobacterium</taxon>
    </lineage>
</organism>
<dbReference type="Pfam" id="PF26119">
    <property type="entry name" value="DUF8036"/>
    <property type="match status" value="1"/>
</dbReference>
<evidence type="ECO:0000313" key="2">
    <source>
        <dbReference type="EMBL" id="MBZ2165931.1"/>
    </source>
</evidence>
<keyword evidence="3" id="KW-1185">Reference proteome</keyword>
<reference evidence="3" key="1">
    <citation type="journal article" date="2022" name="Microbiol. Resour. Announc.">
        <title>Draft Genome Sequence of a Methanogenic Archaeon from West Spitsbergen Permafrost.</title>
        <authorList>
            <person name="Trubitsyn V."/>
            <person name="Rivkina E."/>
            <person name="Shcherbakova V."/>
        </authorList>
    </citation>
    <scope>NUCLEOTIDE SEQUENCE [LARGE SCALE GENOMIC DNA]</scope>
    <source>
        <strain evidence="3">VT</strain>
    </source>
</reference>
<feature type="transmembrane region" description="Helical" evidence="1">
    <location>
        <begin position="12"/>
        <end position="35"/>
    </location>
</feature>
<keyword evidence="1" id="KW-1133">Transmembrane helix</keyword>
<protein>
    <submittedName>
        <fullName evidence="2">Uncharacterized protein</fullName>
    </submittedName>
</protein>
<evidence type="ECO:0000256" key="1">
    <source>
        <dbReference type="SAM" id="Phobius"/>
    </source>
</evidence>
<name>A0A8T5V249_9EURY</name>
<accession>A0A8T5V249</accession>
<dbReference type="AlphaFoldDB" id="A0A8T5V249"/>
<gene>
    <name evidence="2" type="ORF">K8N75_07755</name>
</gene>
<dbReference type="InterPro" id="IPR058349">
    <property type="entry name" value="DUF8036"/>
</dbReference>
<keyword evidence="1" id="KW-0472">Membrane</keyword>
<sequence length="111" mass="12472">MVAEIGPTVIILIYLAFAMGLANVCLLLGLLNSYWKTYKEIKSQFTIGLLYFGSFLLIQNILVTIALVVPLIVHLVPFEISNSEFGPRILFILINMIQLVALSILYKITRN</sequence>
<keyword evidence="1" id="KW-0812">Transmembrane</keyword>
<dbReference type="RefSeq" id="WP_223791526.1">
    <property type="nucleotide sequence ID" value="NZ_JAIOUQ010000008.1"/>
</dbReference>
<dbReference type="EMBL" id="JAIOUQ010000008">
    <property type="protein sequence ID" value="MBZ2165931.1"/>
    <property type="molecule type" value="Genomic_DNA"/>
</dbReference>
<proteinExistence type="predicted"/>
<evidence type="ECO:0000313" key="3">
    <source>
        <dbReference type="Proteomes" id="UP000825933"/>
    </source>
</evidence>
<dbReference type="Proteomes" id="UP000825933">
    <property type="component" value="Unassembled WGS sequence"/>
</dbReference>
<feature type="transmembrane region" description="Helical" evidence="1">
    <location>
        <begin position="85"/>
        <end position="106"/>
    </location>
</feature>